<keyword evidence="2" id="KW-1185">Reference proteome</keyword>
<sequence>MNALISGGSSFKISDNALTVEWNQSSGSLSRAARANEHADVVIASEHALAKSRLGVLWRACMQHARHKKYYLYSWVTFQIGMAPFISNKHLVHRDI</sequence>
<reference evidence="1 2" key="1">
    <citation type="journal article" date="2019" name="Commun. Biol.">
        <title>The bagworm genome reveals a unique fibroin gene that provides high tensile strength.</title>
        <authorList>
            <person name="Kono N."/>
            <person name="Nakamura H."/>
            <person name="Ohtoshi R."/>
            <person name="Tomita M."/>
            <person name="Numata K."/>
            <person name="Arakawa K."/>
        </authorList>
    </citation>
    <scope>NUCLEOTIDE SEQUENCE [LARGE SCALE GENOMIC DNA]</scope>
</reference>
<protein>
    <submittedName>
        <fullName evidence="1">Uncharacterized protein</fullName>
    </submittedName>
</protein>
<gene>
    <name evidence="1" type="ORF">EVAR_701_1</name>
</gene>
<organism evidence="1 2">
    <name type="scientific">Eumeta variegata</name>
    <name type="common">Bagworm moth</name>
    <name type="synonym">Eumeta japonica</name>
    <dbReference type="NCBI Taxonomy" id="151549"/>
    <lineage>
        <taxon>Eukaryota</taxon>
        <taxon>Metazoa</taxon>
        <taxon>Ecdysozoa</taxon>
        <taxon>Arthropoda</taxon>
        <taxon>Hexapoda</taxon>
        <taxon>Insecta</taxon>
        <taxon>Pterygota</taxon>
        <taxon>Neoptera</taxon>
        <taxon>Endopterygota</taxon>
        <taxon>Lepidoptera</taxon>
        <taxon>Glossata</taxon>
        <taxon>Ditrysia</taxon>
        <taxon>Tineoidea</taxon>
        <taxon>Psychidae</taxon>
        <taxon>Oiketicinae</taxon>
        <taxon>Eumeta</taxon>
    </lineage>
</organism>
<name>A0A4C1SDU9_EUMVA</name>
<dbReference type="AlphaFoldDB" id="A0A4C1SDU9"/>
<dbReference type="EMBL" id="BGZK01000003">
    <property type="protein sequence ID" value="GBO99536.1"/>
    <property type="molecule type" value="Genomic_DNA"/>
</dbReference>
<evidence type="ECO:0000313" key="1">
    <source>
        <dbReference type="EMBL" id="GBO99536.1"/>
    </source>
</evidence>
<dbReference type="Proteomes" id="UP000299102">
    <property type="component" value="Unassembled WGS sequence"/>
</dbReference>
<proteinExistence type="predicted"/>
<accession>A0A4C1SDU9</accession>
<evidence type="ECO:0000313" key="2">
    <source>
        <dbReference type="Proteomes" id="UP000299102"/>
    </source>
</evidence>
<comment type="caution">
    <text evidence="1">The sequence shown here is derived from an EMBL/GenBank/DDBJ whole genome shotgun (WGS) entry which is preliminary data.</text>
</comment>